<protein>
    <recommendedName>
        <fullName evidence="9">Signal recognition particle receptor FtsY</fullName>
        <shortName evidence="9">SRP receptor</shortName>
        <ecNumber evidence="9">3.6.5.4</ecNumber>
    </recommendedName>
</protein>
<keyword evidence="11" id="KW-0812">Transmembrane</keyword>
<dbReference type="GO" id="GO:0006614">
    <property type="term" value="P:SRP-dependent cotranslational protein targeting to membrane"/>
    <property type="evidence" value="ECO:0007669"/>
    <property type="project" value="InterPro"/>
</dbReference>
<dbReference type="Proteomes" id="UP000424490">
    <property type="component" value="Chromosome"/>
</dbReference>
<dbReference type="Pfam" id="PF02881">
    <property type="entry name" value="SRP54_N"/>
    <property type="match status" value="1"/>
</dbReference>
<dbReference type="SMART" id="SM00382">
    <property type="entry name" value="AAA"/>
    <property type="match status" value="1"/>
</dbReference>
<feature type="domain" description="SRP54-type proteins GTP-binding" evidence="12">
    <location>
        <begin position="382"/>
        <end position="395"/>
    </location>
</feature>
<keyword evidence="11" id="KW-1133">Transmembrane helix</keyword>
<feature type="binding site" evidence="9">
    <location>
        <begin position="299"/>
        <end position="303"/>
    </location>
    <ligand>
        <name>GTP</name>
        <dbReference type="ChEBI" id="CHEBI:37565"/>
    </ligand>
</feature>
<dbReference type="HAMAP" id="MF_00920">
    <property type="entry name" value="FtsY"/>
    <property type="match status" value="1"/>
</dbReference>
<dbReference type="NCBIfam" id="TIGR00064">
    <property type="entry name" value="ftsY"/>
    <property type="match status" value="1"/>
</dbReference>
<keyword evidence="3 9" id="KW-0547">Nucleotide-binding</keyword>
<evidence type="ECO:0000313" key="13">
    <source>
        <dbReference type="EMBL" id="QGS11148.1"/>
    </source>
</evidence>
<keyword evidence="2 9" id="KW-0963">Cytoplasm</keyword>
<comment type="catalytic activity">
    <reaction evidence="8 9">
        <text>GTP + H2O = GDP + phosphate + H(+)</text>
        <dbReference type="Rhea" id="RHEA:19669"/>
        <dbReference type="ChEBI" id="CHEBI:15377"/>
        <dbReference type="ChEBI" id="CHEBI:15378"/>
        <dbReference type="ChEBI" id="CHEBI:37565"/>
        <dbReference type="ChEBI" id="CHEBI:43474"/>
        <dbReference type="ChEBI" id="CHEBI:58189"/>
        <dbReference type="EC" id="3.6.5.4"/>
    </reaction>
</comment>
<evidence type="ECO:0000256" key="9">
    <source>
        <dbReference type="HAMAP-Rule" id="MF_00920"/>
    </source>
</evidence>
<evidence type="ECO:0000259" key="12">
    <source>
        <dbReference type="PROSITE" id="PS00300"/>
    </source>
</evidence>
<dbReference type="Gene3D" id="3.40.50.300">
    <property type="entry name" value="P-loop containing nucleotide triphosphate hydrolases"/>
    <property type="match status" value="1"/>
</dbReference>
<sequence>MDAFVSTLQSPWAVVIALAVAVLIGVVIRLVVSSRRRSSRDVTPQPQAQASVEARPDSPTEAPLDTADQPRAGPVDELAPTPEQSSEAPATPASSIERPEPVRGRMERLRERLASSGSLGRAILGVLSRGQLGAADWEEIEESLLIADLGLEATDTLMEALKRRVAVESVTDEARIREILREELLELVDPAMDRSLNLERPEVDGSGKPAVVLMVGVNGTGKTTTVGKLARILVAEDKSVILGAADTFRAAAADQLATWGERVGVDVVRSDREGADPASVAFEAVREGVDRDVDVVLVDTAGRLQNKSTLMDELGKIKRVMTKQAPVSEVLLVLDATTGQNGMKQAEVFAEATGVTGIVLTKLDGSAKGGIVVSVQRALGVPVKFVGLGEGADDLAPFDPQGFVDAIVGSAQG</sequence>
<accession>A0A857AAE1</accession>
<feature type="binding site" evidence="9">
    <location>
        <begin position="361"/>
        <end position="364"/>
    </location>
    <ligand>
        <name>GTP</name>
        <dbReference type="ChEBI" id="CHEBI:37565"/>
    </ligand>
</feature>
<feature type="binding site" evidence="9">
    <location>
        <begin position="216"/>
        <end position="223"/>
    </location>
    <ligand>
        <name>GTP</name>
        <dbReference type="ChEBI" id="CHEBI:37565"/>
    </ligand>
</feature>
<evidence type="ECO:0000256" key="11">
    <source>
        <dbReference type="SAM" id="Phobius"/>
    </source>
</evidence>
<dbReference type="AlphaFoldDB" id="A0A857AAE1"/>
<name>A0A857AAE1_9ACTO</name>
<keyword evidence="5 9" id="KW-0342">GTP-binding</keyword>
<dbReference type="RefSeq" id="WP_003795298.1">
    <property type="nucleotide sequence ID" value="NZ_CP046315.1"/>
</dbReference>
<evidence type="ECO:0000256" key="7">
    <source>
        <dbReference type="ARBA" id="ARBA00023170"/>
    </source>
</evidence>
<dbReference type="InterPro" id="IPR003593">
    <property type="entry name" value="AAA+_ATPase"/>
</dbReference>
<dbReference type="PANTHER" id="PTHR43134">
    <property type="entry name" value="SIGNAL RECOGNITION PARTICLE RECEPTOR SUBUNIT ALPHA"/>
    <property type="match status" value="1"/>
</dbReference>
<dbReference type="GO" id="GO:0005047">
    <property type="term" value="F:signal recognition particle binding"/>
    <property type="evidence" value="ECO:0007669"/>
    <property type="project" value="TreeGrafter"/>
</dbReference>
<dbReference type="InterPro" id="IPR036225">
    <property type="entry name" value="SRP/SRP_N"/>
</dbReference>
<dbReference type="InterPro" id="IPR027417">
    <property type="entry name" value="P-loop_NTPase"/>
</dbReference>
<dbReference type="PANTHER" id="PTHR43134:SF1">
    <property type="entry name" value="SIGNAL RECOGNITION PARTICLE RECEPTOR SUBUNIT ALPHA"/>
    <property type="match status" value="1"/>
</dbReference>
<keyword evidence="1 9" id="KW-1003">Cell membrane</keyword>
<dbReference type="EC" id="3.6.5.4" evidence="9"/>
<evidence type="ECO:0000256" key="6">
    <source>
        <dbReference type="ARBA" id="ARBA00023136"/>
    </source>
</evidence>
<keyword evidence="6 9" id="KW-0472">Membrane</keyword>
<dbReference type="EMBL" id="CP046315">
    <property type="protein sequence ID" value="QGS11148.1"/>
    <property type="molecule type" value="Genomic_DNA"/>
</dbReference>
<dbReference type="SMART" id="SM00963">
    <property type="entry name" value="SRP54_N"/>
    <property type="match status" value="1"/>
</dbReference>
<evidence type="ECO:0000256" key="3">
    <source>
        <dbReference type="ARBA" id="ARBA00022741"/>
    </source>
</evidence>
<evidence type="ECO:0000256" key="8">
    <source>
        <dbReference type="ARBA" id="ARBA00048027"/>
    </source>
</evidence>
<dbReference type="InterPro" id="IPR013822">
    <property type="entry name" value="Signal_recog_particl_SRP54_hlx"/>
</dbReference>
<dbReference type="Pfam" id="PF00448">
    <property type="entry name" value="SRP54"/>
    <property type="match status" value="1"/>
</dbReference>
<proteinExistence type="inferred from homology"/>
<evidence type="ECO:0000256" key="4">
    <source>
        <dbReference type="ARBA" id="ARBA00022801"/>
    </source>
</evidence>
<evidence type="ECO:0000313" key="14">
    <source>
        <dbReference type="Proteomes" id="UP000424490"/>
    </source>
</evidence>
<reference evidence="13 14" key="1">
    <citation type="submission" date="2019-11" db="EMBL/GenBank/DDBJ databases">
        <title>FDA dAtabase for Regulatory Grade micrObial Sequences (FDA-ARGOS): Supporting development and validation of Infectious Disease Dx tests.</title>
        <authorList>
            <person name="Stonesifer R."/>
            <person name="Tallon L."/>
            <person name="Sadzewicz L."/>
            <person name="Vavikolanu K."/>
            <person name="Mehta A."/>
            <person name="Aluvathingal J."/>
            <person name="Nadendla S."/>
            <person name="Myers T."/>
            <person name="Yan Y."/>
            <person name="Sichtig H."/>
        </authorList>
    </citation>
    <scope>NUCLEOTIDE SEQUENCE [LARGE SCALE GENOMIC DNA]</scope>
    <source>
        <strain evidence="13 14">FDAARGOS_732</strain>
    </source>
</reference>
<dbReference type="SMART" id="SM00962">
    <property type="entry name" value="SRP54"/>
    <property type="match status" value="1"/>
</dbReference>
<feature type="compositionally biased region" description="Polar residues" evidence="10">
    <location>
        <begin position="82"/>
        <end position="94"/>
    </location>
</feature>
<feature type="compositionally biased region" description="Polar residues" evidence="10">
    <location>
        <begin position="41"/>
        <end position="50"/>
    </location>
</feature>
<dbReference type="Gene3D" id="1.20.120.140">
    <property type="entry name" value="Signal recognition particle SRP54, nucleotide-binding domain"/>
    <property type="match status" value="1"/>
</dbReference>
<dbReference type="InterPro" id="IPR004390">
    <property type="entry name" value="SR_rcpt_FtsY"/>
</dbReference>
<dbReference type="GO" id="GO:0003924">
    <property type="term" value="F:GTPase activity"/>
    <property type="evidence" value="ECO:0007669"/>
    <property type="project" value="UniProtKB-UniRule"/>
</dbReference>
<dbReference type="PROSITE" id="PS00300">
    <property type="entry name" value="SRP54"/>
    <property type="match status" value="1"/>
</dbReference>
<feature type="region of interest" description="Disordered" evidence="10">
    <location>
        <begin position="37"/>
        <end position="103"/>
    </location>
</feature>
<dbReference type="GO" id="GO:0005525">
    <property type="term" value="F:GTP binding"/>
    <property type="evidence" value="ECO:0007669"/>
    <property type="project" value="UniProtKB-UniRule"/>
</dbReference>
<dbReference type="SUPFAM" id="SSF52540">
    <property type="entry name" value="P-loop containing nucleoside triphosphate hydrolases"/>
    <property type="match status" value="1"/>
</dbReference>
<dbReference type="InterPro" id="IPR042101">
    <property type="entry name" value="SRP54_N_sf"/>
</dbReference>
<comment type="similarity">
    <text evidence="9">Belongs to the GTP-binding SRP family. FtsY subfamily.</text>
</comment>
<dbReference type="GO" id="GO:0005886">
    <property type="term" value="C:plasma membrane"/>
    <property type="evidence" value="ECO:0007669"/>
    <property type="project" value="UniProtKB-SubCell"/>
</dbReference>
<dbReference type="InterPro" id="IPR000897">
    <property type="entry name" value="SRP54_GTPase_dom"/>
</dbReference>
<keyword evidence="4 9" id="KW-0378">Hydrolase</keyword>
<evidence type="ECO:0000256" key="1">
    <source>
        <dbReference type="ARBA" id="ARBA00022475"/>
    </source>
</evidence>
<gene>
    <name evidence="9 13" type="primary">ftsY</name>
    <name evidence="13" type="ORF">FOC40_06860</name>
</gene>
<dbReference type="FunFam" id="3.40.50.300:FF:000053">
    <property type="entry name" value="Signal recognition particle receptor FtsY"/>
    <property type="match status" value="1"/>
</dbReference>
<organism evidence="13 14">
    <name type="scientific">Schaalia odontolytica</name>
    <dbReference type="NCBI Taxonomy" id="1660"/>
    <lineage>
        <taxon>Bacteria</taxon>
        <taxon>Bacillati</taxon>
        <taxon>Actinomycetota</taxon>
        <taxon>Actinomycetes</taxon>
        <taxon>Actinomycetales</taxon>
        <taxon>Actinomycetaceae</taxon>
        <taxon>Schaalia</taxon>
    </lineage>
</organism>
<comment type="subunit">
    <text evidence="9">Part of the signal recognition particle protein translocation system, which is composed of SRP and FtsY.</text>
</comment>
<evidence type="ECO:0000256" key="10">
    <source>
        <dbReference type="SAM" id="MobiDB-lite"/>
    </source>
</evidence>
<evidence type="ECO:0000256" key="2">
    <source>
        <dbReference type="ARBA" id="ARBA00022490"/>
    </source>
</evidence>
<evidence type="ECO:0000256" key="5">
    <source>
        <dbReference type="ARBA" id="ARBA00023134"/>
    </source>
</evidence>
<dbReference type="GO" id="GO:0005737">
    <property type="term" value="C:cytoplasm"/>
    <property type="evidence" value="ECO:0007669"/>
    <property type="project" value="UniProtKB-SubCell"/>
</dbReference>
<comment type="function">
    <text evidence="9">Involved in targeting and insertion of nascent membrane proteins into the cytoplasmic membrane. Acts as a receptor for the complex formed by the signal recognition particle (SRP) and the ribosome-nascent chain (RNC).</text>
</comment>
<comment type="subcellular location">
    <subcellularLocation>
        <location evidence="9">Cell membrane</location>
        <topology evidence="9">Peripheral membrane protein</topology>
        <orientation evidence="9">Cytoplasmic side</orientation>
    </subcellularLocation>
    <subcellularLocation>
        <location evidence="9">Cytoplasm</location>
    </subcellularLocation>
</comment>
<dbReference type="SUPFAM" id="SSF47364">
    <property type="entry name" value="Domain of the SRP/SRP receptor G-proteins"/>
    <property type="match status" value="1"/>
</dbReference>
<feature type="transmembrane region" description="Helical" evidence="11">
    <location>
        <begin position="12"/>
        <end position="32"/>
    </location>
</feature>
<keyword evidence="7 9" id="KW-0675">Receptor</keyword>